<comment type="caution">
    <text evidence="3">The sequence shown here is derived from an EMBL/GenBank/DDBJ whole genome shotgun (WGS) entry which is preliminary data.</text>
</comment>
<dbReference type="SUPFAM" id="SSF89392">
    <property type="entry name" value="Prokaryotic lipoproteins and lipoprotein localization factors"/>
    <property type="match status" value="1"/>
</dbReference>
<dbReference type="EMBL" id="JACBZM010000001">
    <property type="protein sequence ID" value="NYI43547.1"/>
    <property type="molecule type" value="Genomic_DNA"/>
</dbReference>
<dbReference type="AlphaFoldDB" id="A0A7Z0CM56"/>
<dbReference type="Gene3D" id="2.50.20.20">
    <property type="match status" value="1"/>
</dbReference>
<dbReference type="PROSITE" id="PS51257">
    <property type="entry name" value="PROKAR_LIPOPROTEIN"/>
    <property type="match status" value="1"/>
</dbReference>
<proteinExistence type="predicted"/>
<organism evidence="3 4">
    <name type="scientific">Nocardioides aromaticivorans</name>
    <dbReference type="NCBI Taxonomy" id="200618"/>
    <lineage>
        <taxon>Bacteria</taxon>
        <taxon>Bacillati</taxon>
        <taxon>Actinomycetota</taxon>
        <taxon>Actinomycetes</taxon>
        <taxon>Propionibacteriales</taxon>
        <taxon>Nocardioidaceae</taxon>
        <taxon>Nocardioides</taxon>
    </lineage>
</organism>
<gene>
    <name evidence="3" type="ORF">BJ993_000627</name>
</gene>
<evidence type="ECO:0000313" key="3">
    <source>
        <dbReference type="EMBL" id="NYI43547.1"/>
    </source>
</evidence>
<feature type="chain" id="PRO_5039394510" description="Lipoprotein" evidence="2">
    <location>
        <begin position="22"/>
        <end position="286"/>
    </location>
</feature>
<evidence type="ECO:0000313" key="4">
    <source>
        <dbReference type="Proteomes" id="UP000562045"/>
    </source>
</evidence>
<accession>A0A7Z0CM56</accession>
<evidence type="ECO:0000256" key="1">
    <source>
        <dbReference type="SAM" id="MobiDB-lite"/>
    </source>
</evidence>
<sequence length="286" mass="29153">MTLKTVPASIAALLATSLLLAGCNDDSSGDADGGKSSDAPTSASTGSSDSSSGGASESEGASGGELTTANFFDEVLEAQQAAGSFKGRATTTTAGTSMTIETEAKYEGDEALSHGKTTAGSPQQLETVSASGVVYLKSEGLGVPAGKWLKIDSKDPANKDNPFAALAAVSDPETALRAMGDLDSLELVGAEEVDGVDADHYKAVMNTKSYAKVLGLPADAATTLPKTIPFDIWIDGDNRPVKYEVSLSVQGVTTSTSQTYYDYGADVEVSVPKDSDTVPLSETGLG</sequence>
<feature type="region of interest" description="Disordered" evidence="1">
    <location>
        <begin position="24"/>
        <end position="69"/>
    </location>
</feature>
<feature type="signal peptide" evidence="2">
    <location>
        <begin position="1"/>
        <end position="21"/>
    </location>
</feature>
<reference evidence="3 4" key="1">
    <citation type="submission" date="2020-07" db="EMBL/GenBank/DDBJ databases">
        <title>Sequencing the genomes of 1000 actinobacteria strains.</title>
        <authorList>
            <person name="Klenk H.-P."/>
        </authorList>
    </citation>
    <scope>NUCLEOTIDE SEQUENCE [LARGE SCALE GENOMIC DNA]</scope>
    <source>
        <strain evidence="3 4">DSM 15131</strain>
    </source>
</reference>
<protein>
    <recommendedName>
        <fullName evidence="5">Lipoprotein</fullName>
    </recommendedName>
</protein>
<dbReference type="RefSeq" id="WP_179647699.1">
    <property type="nucleotide sequence ID" value="NZ_JACBZM010000001.1"/>
</dbReference>
<name>A0A7Z0CM56_9ACTN</name>
<evidence type="ECO:0000256" key="2">
    <source>
        <dbReference type="SAM" id="SignalP"/>
    </source>
</evidence>
<evidence type="ECO:0008006" key="5">
    <source>
        <dbReference type="Google" id="ProtNLM"/>
    </source>
</evidence>
<dbReference type="Proteomes" id="UP000562045">
    <property type="component" value="Unassembled WGS sequence"/>
</dbReference>
<feature type="compositionally biased region" description="Low complexity" evidence="1">
    <location>
        <begin position="34"/>
        <end position="60"/>
    </location>
</feature>
<keyword evidence="2" id="KW-0732">Signal</keyword>
<dbReference type="InterPro" id="IPR029046">
    <property type="entry name" value="LolA/LolB/LppX"/>
</dbReference>